<keyword evidence="6" id="KW-1185">Reference proteome</keyword>
<comment type="similarity">
    <text evidence="1">Belongs to the SMP-30/CGR1 family.</text>
</comment>
<reference evidence="5 6" key="1">
    <citation type="journal article" date="2013" name="Biodegradation">
        <title>Quantitative proteomic analysis of ibuprofen-degrading Patulibacter sp. strain I11.</title>
        <authorList>
            <person name="Almeida B."/>
            <person name="Kjeldal H."/>
            <person name="Lolas I."/>
            <person name="Knudsen A.D."/>
            <person name="Carvalho G."/>
            <person name="Nielsen K.L."/>
            <person name="Barreto Crespo M.T."/>
            <person name="Stensballe A."/>
            <person name="Nielsen J.L."/>
        </authorList>
    </citation>
    <scope>NUCLEOTIDE SEQUENCE [LARGE SCALE GENOMIC DNA]</scope>
    <source>
        <strain evidence="5 6">I11</strain>
    </source>
</reference>
<evidence type="ECO:0000259" key="4">
    <source>
        <dbReference type="Pfam" id="PF08450"/>
    </source>
</evidence>
<feature type="signal peptide" evidence="3">
    <location>
        <begin position="1"/>
        <end position="19"/>
    </location>
</feature>
<dbReference type="EMBL" id="AGUD01000041">
    <property type="protein sequence ID" value="EHN12196.1"/>
    <property type="molecule type" value="Genomic_DNA"/>
</dbReference>
<dbReference type="InterPro" id="IPR011042">
    <property type="entry name" value="6-blade_b-propeller_TolB-like"/>
</dbReference>
<evidence type="ECO:0000256" key="1">
    <source>
        <dbReference type="ARBA" id="ARBA00008853"/>
    </source>
</evidence>
<evidence type="ECO:0000256" key="2">
    <source>
        <dbReference type="ARBA" id="ARBA00022801"/>
    </source>
</evidence>
<accession>H0E298</accession>
<evidence type="ECO:0000313" key="5">
    <source>
        <dbReference type="EMBL" id="EHN12196.1"/>
    </source>
</evidence>
<feature type="domain" description="SMP-30/Gluconolactonase/LRE-like region" evidence="4">
    <location>
        <begin position="48"/>
        <end position="268"/>
    </location>
</feature>
<gene>
    <name evidence="5" type="ORF">PAI11_09110</name>
</gene>
<dbReference type="PANTHER" id="PTHR47572:SF4">
    <property type="entry name" value="LACTONASE DRP35"/>
    <property type="match status" value="1"/>
</dbReference>
<dbReference type="SUPFAM" id="SSF63829">
    <property type="entry name" value="Calcium-dependent phosphotriesterase"/>
    <property type="match status" value="1"/>
</dbReference>
<organism evidence="5 6">
    <name type="scientific">Patulibacter medicamentivorans</name>
    <dbReference type="NCBI Taxonomy" id="1097667"/>
    <lineage>
        <taxon>Bacteria</taxon>
        <taxon>Bacillati</taxon>
        <taxon>Actinomycetota</taxon>
        <taxon>Thermoleophilia</taxon>
        <taxon>Solirubrobacterales</taxon>
        <taxon>Patulibacteraceae</taxon>
        <taxon>Patulibacter</taxon>
    </lineage>
</organism>
<dbReference type="Proteomes" id="UP000005143">
    <property type="component" value="Unassembled WGS sequence"/>
</dbReference>
<dbReference type="Gene3D" id="2.120.10.30">
    <property type="entry name" value="TolB, C-terminal domain"/>
    <property type="match status" value="1"/>
</dbReference>
<feature type="chain" id="PRO_5003531716" description="SMP-30/Gluconolactonase/LRE-like region domain-containing protein" evidence="3">
    <location>
        <begin position="20"/>
        <end position="295"/>
    </location>
</feature>
<evidence type="ECO:0000256" key="3">
    <source>
        <dbReference type="SAM" id="SignalP"/>
    </source>
</evidence>
<dbReference type="GO" id="GO:0016787">
    <property type="term" value="F:hydrolase activity"/>
    <property type="evidence" value="ECO:0007669"/>
    <property type="project" value="UniProtKB-KW"/>
</dbReference>
<name>H0E298_9ACTN</name>
<dbReference type="PANTHER" id="PTHR47572">
    <property type="entry name" value="LIPOPROTEIN-RELATED"/>
    <property type="match status" value="1"/>
</dbReference>
<sequence>MAVATAAAALLGGATTATAAPRCAGVTGAPTPVARTGGSIEALAVDPQGRLYLSDNSGAGRVLRIDRPGEAPRVIAAVAAPGGIVVQADGTLLVGTGNGQAALLAALLPRAGVVRVDPATGAVTSVAGKLGMANGVTRDDAGNVYATSLYDGAVDRIAPDGRVRRAWASVPTANGIAVDAARHQLFVTRSLLGAGVSRVSLDPPYRVRPYATAKGLDLLGFPDGLTIDPTGQPVVAAFLAGEVWRVTGGGSVCRLAGGMPQSTSVAFGRGASGFAAGHLYRGGYDGTIYEIPTGT</sequence>
<proteinExistence type="inferred from homology"/>
<dbReference type="AlphaFoldDB" id="H0E298"/>
<dbReference type="InterPro" id="IPR051262">
    <property type="entry name" value="SMP-30/CGR1_Lactonase"/>
</dbReference>
<dbReference type="InterPro" id="IPR013658">
    <property type="entry name" value="SGL"/>
</dbReference>
<comment type="caution">
    <text evidence="5">The sequence shown here is derived from an EMBL/GenBank/DDBJ whole genome shotgun (WGS) entry which is preliminary data.</text>
</comment>
<dbReference type="Pfam" id="PF08450">
    <property type="entry name" value="SGL"/>
    <property type="match status" value="1"/>
</dbReference>
<keyword evidence="3" id="KW-0732">Signal</keyword>
<protein>
    <recommendedName>
        <fullName evidence="4">SMP-30/Gluconolactonase/LRE-like region domain-containing protein</fullName>
    </recommendedName>
</protein>
<evidence type="ECO:0000313" key="6">
    <source>
        <dbReference type="Proteomes" id="UP000005143"/>
    </source>
</evidence>
<keyword evidence="2" id="KW-0378">Hydrolase</keyword>